<keyword evidence="3" id="KW-1185">Reference proteome</keyword>
<reference evidence="3" key="1">
    <citation type="submission" date="2015-03" db="EMBL/GenBank/DDBJ databases">
        <authorList>
            <person name="Urmite Genomes"/>
        </authorList>
    </citation>
    <scope>NUCLEOTIDE SEQUENCE [LARGE SCALE GENOMIC DNA]</scope>
    <source>
        <strain evidence="3">Arc-Hr</strain>
    </source>
</reference>
<keyword evidence="1" id="KW-0812">Transmembrane</keyword>
<keyword evidence="1" id="KW-0472">Membrane</keyword>
<protein>
    <submittedName>
        <fullName evidence="2">Uncharacterized protein</fullName>
    </submittedName>
</protein>
<proteinExistence type="predicted"/>
<evidence type="ECO:0000313" key="2">
    <source>
        <dbReference type="EMBL" id="CQR52304.1"/>
    </source>
</evidence>
<accession>A0A0D6JVC0</accession>
<dbReference type="AlphaFoldDB" id="A0A0D6JVC0"/>
<evidence type="ECO:0000313" key="3">
    <source>
        <dbReference type="Proteomes" id="UP000198902"/>
    </source>
</evidence>
<sequence>MAQAQTRQNVLWTVRSKIGGITSTVILLGALLILFGAALQTGVWAGMFGIIGGLLVFVAVAFRVLLWAYRLV</sequence>
<gene>
    <name evidence="2" type="ORF">BN996_03086</name>
</gene>
<evidence type="ECO:0000256" key="1">
    <source>
        <dbReference type="SAM" id="Phobius"/>
    </source>
</evidence>
<dbReference type="Proteomes" id="UP000198902">
    <property type="component" value="Unassembled WGS sequence"/>
</dbReference>
<dbReference type="RefSeq" id="WP_089780464.1">
    <property type="nucleotide sequence ID" value="NZ_CABLRR010000003.1"/>
</dbReference>
<organism evidence="2 3">
    <name type="scientific">Haloferax massiliensis</name>
    <dbReference type="NCBI Taxonomy" id="1476858"/>
    <lineage>
        <taxon>Archaea</taxon>
        <taxon>Methanobacteriati</taxon>
        <taxon>Methanobacteriota</taxon>
        <taxon>Stenosarchaea group</taxon>
        <taxon>Halobacteria</taxon>
        <taxon>Halobacteriales</taxon>
        <taxon>Haloferacaceae</taxon>
        <taxon>Haloferax</taxon>
    </lineage>
</organism>
<dbReference type="EMBL" id="CSTE01000003">
    <property type="protein sequence ID" value="CQR52304.1"/>
    <property type="molecule type" value="Genomic_DNA"/>
</dbReference>
<feature type="transmembrane region" description="Helical" evidence="1">
    <location>
        <begin position="45"/>
        <end position="69"/>
    </location>
</feature>
<name>A0A0D6JVC0_9EURY</name>
<keyword evidence="1" id="KW-1133">Transmembrane helix</keyword>
<feature type="transmembrane region" description="Helical" evidence="1">
    <location>
        <begin position="21"/>
        <end position="39"/>
    </location>
</feature>